<reference evidence="9" key="1">
    <citation type="submission" date="2023-08" db="EMBL/GenBank/DDBJ databases">
        <authorList>
            <person name="Alioto T."/>
            <person name="Alioto T."/>
            <person name="Gomez Garrido J."/>
        </authorList>
    </citation>
    <scope>NUCLEOTIDE SEQUENCE</scope>
</reference>
<evidence type="ECO:0000256" key="7">
    <source>
        <dbReference type="ARBA" id="ARBA00022801"/>
    </source>
</evidence>
<protein>
    <submittedName>
        <fullName evidence="9">Phosphodiesterase ELAC 1-like</fullName>
    </submittedName>
</protein>
<evidence type="ECO:0000313" key="10">
    <source>
        <dbReference type="Proteomes" id="UP001162480"/>
    </source>
</evidence>
<dbReference type="GO" id="GO:0046872">
    <property type="term" value="F:metal ion binding"/>
    <property type="evidence" value="ECO:0007669"/>
    <property type="project" value="UniProtKB-KW"/>
</dbReference>
<dbReference type="HAMAP" id="MF_01818">
    <property type="entry name" value="RNase_Z_BN"/>
    <property type="match status" value="1"/>
</dbReference>
<evidence type="ECO:0000256" key="6">
    <source>
        <dbReference type="ARBA" id="ARBA00022759"/>
    </source>
</evidence>
<evidence type="ECO:0000313" key="9">
    <source>
        <dbReference type="EMBL" id="CAI9719106.1"/>
    </source>
</evidence>
<proteinExistence type="inferred from homology"/>
<evidence type="ECO:0000256" key="2">
    <source>
        <dbReference type="ARBA" id="ARBA00011738"/>
    </source>
</evidence>
<dbReference type="EMBL" id="OX597816">
    <property type="protein sequence ID" value="CAI9719106.1"/>
    <property type="molecule type" value="Genomic_DNA"/>
</dbReference>
<keyword evidence="8" id="KW-0862">Zinc</keyword>
<keyword evidence="5" id="KW-0479">Metal-binding</keyword>
<gene>
    <name evidence="9" type="ORF">OCTVUL_1B007333</name>
</gene>
<dbReference type="GO" id="GO:0042781">
    <property type="term" value="F:3'-tRNA processing endoribonuclease activity"/>
    <property type="evidence" value="ECO:0007669"/>
    <property type="project" value="TreeGrafter"/>
</dbReference>
<dbReference type="GO" id="GO:0005634">
    <property type="term" value="C:nucleus"/>
    <property type="evidence" value="ECO:0007669"/>
    <property type="project" value="TreeGrafter"/>
</dbReference>
<dbReference type="PANTHER" id="PTHR46018:SF2">
    <property type="entry name" value="ZINC PHOSPHODIESTERASE ELAC PROTEIN 1"/>
    <property type="match status" value="1"/>
</dbReference>
<dbReference type="Pfam" id="PF23023">
    <property type="entry name" value="Anti-Pycsar_Apyc1"/>
    <property type="match status" value="1"/>
</dbReference>
<evidence type="ECO:0000256" key="1">
    <source>
        <dbReference type="ARBA" id="ARBA00001947"/>
    </source>
</evidence>
<dbReference type="SUPFAM" id="SSF56281">
    <property type="entry name" value="Metallo-hydrolase/oxidoreductase"/>
    <property type="match status" value="1"/>
</dbReference>
<keyword evidence="7" id="KW-0378">Hydrolase</keyword>
<dbReference type="CDD" id="cd07717">
    <property type="entry name" value="RNaseZ_ZiPD-like_MBL-fold"/>
    <property type="match status" value="1"/>
</dbReference>
<dbReference type="Gene3D" id="3.60.15.10">
    <property type="entry name" value="Ribonuclease Z/Hydroxyacylglutathione hydrolase-like"/>
    <property type="match status" value="1"/>
</dbReference>
<evidence type="ECO:0000256" key="5">
    <source>
        <dbReference type="ARBA" id="ARBA00022723"/>
    </source>
</evidence>
<dbReference type="Proteomes" id="UP001162480">
    <property type="component" value="Chromosome 3"/>
</dbReference>
<keyword evidence="4" id="KW-0540">Nuclease</keyword>
<sequence>MTTCQKNDLKGVIFLGTGAAYPSPHRGASCVVLQNDGDSWVFDCGEGSQTQLMKSCVKPGKISKIFISHLHGDHLFGLPGLLCTISMNNARKAPVEIYGPEGLCKYIRTCLNLSRSLLEFNFTVCELKVLENQLAEDLKDWVVDHSSLSEKSHPNENPKSLIYPDSNQIWSLFENETTFVKAVSLKHRIPSFAFVIEEKPLPGKLNAQLLSNKGIPPGPVYKELKSGMKITSPSGEVICPEDVLGPPIKGRKVVIAGDSCDSKELLKIGQNCHLLVHEATLSDDMFEQALQNGHSTPSQVGQLALELGASHLVLTHFSQRYQVLSPEESTQSKNSGKDKISVKVILEDILKSVGDNLIKVELAEDFKVVDVKRQ</sequence>
<dbReference type="InterPro" id="IPR036866">
    <property type="entry name" value="RibonucZ/Hydroxyglut_hydro"/>
</dbReference>
<keyword evidence="6" id="KW-0255">Endonuclease</keyword>
<keyword evidence="10" id="KW-1185">Reference proteome</keyword>
<comment type="subunit">
    <text evidence="2">Homodimer.</text>
</comment>
<dbReference type="InterPro" id="IPR013471">
    <property type="entry name" value="RNase_Z/BN"/>
</dbReference>
<name>A0AA36EYL6_OCTVU</name>
<keyword evidence="3" id="KW-0819">tRNA processing</keyword>
<dbReference type="PANTHER" id="PTHR46018">
    <property type="entry name" value="ZINC PHOSPHODIESTERASE ELAC PROTEIN 1"/>
    <property type="match status" value="1"/>
</dbReference>
<evidence type="ECO:0000256" key="3">
    <source>
        <dbReference type="ARBA" id="ARBA00022694"/>
    </source>
</evidence>
<dbReference type="AlphaFoldDB" id="A0AA36EYL6"/>
<organism evidence="9 10">
    <name type="scientific">Octopus vulgaris</name>
    <name type="common">Common octopus</name>
    <dbReference type="NCBI Taxonomy" id="6645"/>
    <lineage>
        <taxon>Eukaryota</taxon>
        <taxon>Metazoa</taxon>
        <taxon>Spiralia</taxon>
        <taxon>Lophotrochozoa</taxon>
        <taxon>Mollusca</taxon>
        <taxon>Cephalopoda</taxon>
        <taxon>Coleoidea</taxon>
        <taxon>Octopodiformes</taxon>
        <taxon>Octopoda</taxon>
        <taxon>Incirrata</taxon>
        <taxon>Octopodidae</taxon>
        <taxon>Octopus</taxon>
    </lineage>
</organism>
<comment type="cofactor">
    <cofactor evidence="1">
        <name>Zn(2+)</name>
        <dbReference type="ChEBI" id="CHEBI:29105"/>
    </cofactor>
</comment>
<evidence type="ECO:0000256" key="4">
    <source>
        <dbReference type="ARBA" id="ARBA00022722"/>
    </source>
</evidence>
<dbReference type="NCBIfam" id="NF000801">
    <property type="entry name" value="PRK00055.1-3"/>
    <property type="match status" value="1"/>
</dbReference>
<evidence type="ECO:0000256" key="8">
    <source>
        <dbReference type="ARBA" id="ARBA00022833"/>
    </source>
</evidence>
<accession>A0AA36EYL6</accession>